<dbReference type="OrthoDB" id="5077844at2759"/>
<dbReference type="eggNOG" id="ENOG502SJ66">
    <property type="taxonomic scope" value="Eukaryota"/>
</dbReference>
<keyword evidence="4" id="KW-1185">Reference proteome</keyword>
<dbReference type="Proteomes" id="UP000006039">
    <property type="component" value="Unassembled WGS sequence"/>
</dbReference>
<dbReference type="STRING" id="644352.J3PG94"/>
<sequence>MDEYVGYKEWKEKKGETRRLPIKTREDAAKWERFADVARGGSEVKSRCIGPLKTVGRYWGAGPVQHYQLASKGVRYCEVIGAAAREVRDLDEAVTKLNRLMLRRYLATGRGLRRLRGVVNPIDQADLVDLKAWSHRNSFDKDKDSLPYRKLAAADLTPGFGFGKFGLMVRKEFAVSLPADSVEAAAGVGADITGRSGPNDACNVSVPGLVPPDASLGDSNFDRTVEQVLGAVLAHEKPKGLSAANENSEDASSTDCHADTAHSSSLGRSQSATPLSSPPGSPLPTLSAAGVPFGNAARGLADISPPADSDADACRLPKDQSFRQILRSRATSADKSSGRTAITQRTYQPPFLEVSLAGTFPDVPLRTSSASVNLLSRTSSLIQQGRLVAQQHQQQRPQQQLGGQAKA</sequence>
<dbReference type="EMBL" id="GL385403">
    <property type="protein sequence ID" value="EJT69634.1"/>
    <property type="molecule type" value="Genomic_DNA"/>
</dbReference>
<reference evidence="3" key="4">
    <citation type="journal article" date="2015" name="G3 (Bethesda)">
        <title>Genome sequences of three phytopathogenic species of the Magnaporthaceae family of fungi.</title>
        <authorList>
            <person name="Okagaki L.H."/>
            <person name="Nunes C.C."/>
            <person name="Sailsbery J."/>
            <person name="Clay B."/>
            <person name="Brown D."/>
            <person name="John T."/>
            <person name="Oh Y."/>
            <person name="Young N."/>
            <person name="Fitzgerald M."/>
            <person name="Haas B.J."/>
            <person name="Zeng Q."/>
            <person name="Young S."/>
            <person name="Adiconis X."/>
            <person name="Fan L."/>
            <person name="Levin J.Z."/>
            <person name="Mitchell T.K."/>
            <person name="Okubara P.A."/>
            <person name="Farman M.L."/>
            <person name="Kohn L.M."/>
            <person name="Birren B."/>
            <person name="Ma L.-J."/>
            <person name="Dean R.A."/>
        </authorList>
    </citation>
    <scope>NUCLEOTIDE SEQUENCE</scope>
    <source>
        <strain evidence="3">R3-111a-1</strain>
    </source>
</reference>
<evidence type="ECO:0000313" key="2">
    <source>
        <dbReference type="EMBL" id="EJT69634.1"/>
    </source>
</evidence>
<feature type="compositionally biased region" description="Low complexity" evidence="1">
    <location>
        <begin position="242"/>
        <end position="253"/>
    </location>
</feature>
<name>J3PG94_GAET3</name>
<dbReference type="AlphaFoldDB" id="J3PG94"/>
<dbReference type="VEuPathDB" id="FungiDB:GGTG_12518"/>
<dbReference type="GeneID" id="20352976"/>
<feature type="region of interest" description="Disordered" evidence="1">
    <location>
        <begin position="239"/>
        <end position="289"/>
    </location>
</feature>
<accession>J3PG94</accession>
<organism evidence="2">
    <name type="scientific">Gaeumannomyces tritici (strain R3-111a-1)</name>
    <name type="common">Wheat and barley take-all root rot fungus</name>
    <name type="synonym">Gaeumannomyces graminis var. tritici</name>
    <dbReference type="NCBI Taxonomy" id="644352"/>
    <lineage>
        <taxon>Eukaryota</taxon>
        <taxon>Fungi</taxon>
        <taxon>Dikarya</taxon>
        <taxon>Ascomycota</taxon>
        <taxon>Pezizomycotina</taxon>
        <taxon>Sordariomycetes</taxon>
        <taxon>Sordariomycetidae</taxon>
        <taxon>Magnaporthales</taxon>
        <taxon>Magnaporthaceae</taxon>
        <taxon>Gaeumannomyces</taxon>
    </lineage>
</organism>
<protein>
    <submittedName>
        <fullName evidence="2 3">Uncharacterized protein</fullName>
    </submittedName>
</protein>
<reference evidence="2" key="2">
    <citation type="submission" date="2010-07" db="EMBL/GenBank/DDBJ databases">
        <authorList>
            <consortium name="The Broad Institute Genome Sequencing Platform"/>
            <consortium name="Broad Institute Genome Sequencing Center for Infectious Disease"/>
            <person name="Ma L.-J."/>
            <person name="Dead R."/>
            <person name="Young S."/>
            <person name="Zeng Q."/>
            <person name="Koehrsen M."/>
            <person name="Alvarado L."/>
            <person name="Berlin A."/>
            <person name="Chapman S.B."/>
            <person name="Chen Z."/>
            <person name="Freedman E."/>
            <person name="Gellesch M."/>
            <person name="Goldberg J."/>
            <person name="Griggs A."/>
            <person name="Gujja S."/>
            <person name="Heilman E.R."/>
            <person name="Heiman D."/>
            <person name="Hepburn T."/>
            <person name="Howarth C."/>
            <person name="Jen D."/>
            <person name="Larson L."/>
            <person name="Mehta T."/>
            <person name="Neiman D."/>
            <person name="Pearson M."/>
            <person name="Roberts A."/>
            <person name="Saif S."/>
            <person name="Shea T."/>
            <person name="Shenoy N."/>
            <person name="Sisk P."/>
            <person name="Stolte C."/>
            <person name="Sykes S."/>
            <person name="Walk T."/>
            <person name="White J."/>
            <person name="Yandava C."/>
            <person name="Haas B."/>
            <person name="Nusbaum C."/>
            <person name="Birren B."/>
        </authorList>
    </citation>
    <scope>NUCLEOTIDE SEQUENCE</scope>
    <source>
        <strain evidence="2">R3-111a-1</strain>
    </source>
</reference>
<evidence type="ECO:0000256" key="1">
    <source>
        <dbReference type="SAM" id="MobiDB-lite"/>
    </source>
</evidence>
<evidence type="ECO:0000313" key="3">
    <source>
        <dbReference type="EnsemblFungi" id="EJT69634"/>
    </source>
</evidence>
<dbReference type="RefSeq" id="XP_009228682.1">
    <property type="nucleotide sequence ID" value="XM_009230418.1"/>
</dbReference>
<dbReference type="HOGENOM" id="CLU_679793_0_0_1"/>
<gene>
    <name evidence="3" type="primary">20352976</name>
    <name evidence="2" type="ORF">GGTG_12518</name>
</gene>
<feature type="region of interest" description="Disordered" evidence="1">
    <location>
        <begin position="386"/>
        <end position="407"/>
    </location>
</feature>
<feature type="compositionally biased region" description="Polar residues" evidence="1">
    <location>
        <begin position="261"/>
        <end position="270"/>
    </location>
</feature>
<reference evidence="2" key="3">
    <citation type="submission" date="2010-09" db="EMBL/GenBank/DDBJ databases">
        <title>Annotation of Gaeumannomyces graminis var. tritici R3-111a-1.</title>
        <authorList>
            <consortium name="The Broad Institute Genome Sequencing Platform"/>
            <person name="Ma L.-J."/>
            <person name="Dead R."/>
            <person name="Young S.K."/>
            <person name="Zeng Q."/>
            <person name="Gargeya S."/>
            <person name="Fitzgerald M."/>
            <person name="Haas B."/>
            <person name="Abouelleil A."/>
            <person name="Alvarado L."/>
            <person name="Arachchi H.M."/>
            <person name="Berlin A."/>
            <person name="Brown A."/>
            <person name="Chapman S.B."/>
            <person name="Chen Z."/>
            <person name="Dunbar C."/>
            <person name="Freedman E."/>
            <person name="Gearin G."/>
            <person name="Gellesch M."/>
            <person name="Goldberg J."/>
            <person name="Griggs A."/>
            <person name="Gujja S."/>
            <person name="Heiman D."/>
            <person name="Howarth C."/>
            <person name="Larson L."/>
            <person name="Lui A."/>
            <person name="MacDonald P.J.P."/>
            <person name="Mehta T."/>
            <person name="Montmayeur A."/>
            <person name="Murphy C."/>
            <person name="Neiman D."/>
            <person name="Pearson M."/>
            <person name="Priest M."/>
            <person name="Roberts A."/>
            <person name="Saif S."/>
            <person name="Shea T."/>
            <person name="Shenoy N."/>
            <person name="Sisk P."/>
            <person name="Stolte C."/>
            <person name="Sykes S."/>
            <person name="Yandava C."/>
            <person name="Wortman J."/>
            <person name="Nusbaum C."/>
            <person name="Birren B."/>
        </authorList>
    </citation>
    <scope>NUCLEOTIDE SEQUENCE</scope>
    <source>
        <strain evidence="2">R3-111a-1</strain>
    </source>
</reference>
<dbReference type="EnsemblFungi" id="EJT69634">
    <property type="protein sequence ID" value="EJT69634"/>
    <property type="gene ID" value="GGTG_12518"/>
</dbReference>
<evidence type="ECO:0000313" key="4">
    <source>
        <dbReference type="Proteomes" id="UP000006039"/>
    </source>
</evidence>
<reference evidence="3" key="5">
    <citation type="submission" date="2018-04" db="UniProtKB">
        <authorList>
            <consortium name="EnsemblFungi"/>
        </authorList>
    </citation>
    <scope>IDENTIFICATION</scope>
    <source>
        <strain evidence="3">R3-111a-1</strain>
    </source>
</reference>
<proteinExistence type="predicted"/>
<reference evidence="4" key="1">
    <citation type="submission" date="2010-07" db="EMBL/GenBank/DDBJ databases">
        <title>The genome sequence of Gaeumannomyces graminis var. tritici strain R3-111a-1.</title>
        <authorList>
            <consortium name="The Broad Institute Genome Sequencing Platform"/>
            <person name="Ma L.-J."/>
            <person name="Dead R."/>
            <person name="Young S."/>
            <person name="Zeng Q."/>
            <person name="Koehrsen M."/>
            <person name="Alvarado L."/>
            <person name="Berlin A."/>
            <person name="Chapman S.B."/>
            <person name="Chen Z."/>
            <person name="Freedman E."/>
            <person name="Gellesch M."/>
            <person name="Goldberg J."/>
            <person name="Griggs A."/>
            <person name="Gujja S."/>
            <person name="Heilman E.R."/>
            <person name="Heiman D."/>
            <person name="Hepburn T."/>
            <person name="Howarth C."/>
            <person name="Jen D."/>
            <person name="Larson L."/>
            <person name="Mehta T."/>
            <person name="Neiman D."/>
            <person name="Pearson M."/>
            <person name="Roberts A."/>
            <person name="Saif S."/>
            <person name="Shea T."/>
            <person name="Shenoy N."/>
            <person name="Sisk P."/>
            <person name="Stolte C."/>
            <person name="Sykes S."/>
            <person name="Walk T."/>
            <person name="White J."/>
            <person name="Yandava C."/>
            <person name="Haas B."/>
            <person name="Nusbaum C."/>
            <person name="Birren B."/>
        </authorList>
    </citation>
    <scope>NUCLEOTIDE SEQUENCE [LARGE SCALE GENOMIC DNA]</scope>
    <source>
        <strain evidence="4">R3-111a-1</strain>
    </source>
</reference>